<evidence type="ECO:0000256" key="2">
    <source>
        <dbReference type="ARBA" id="ARBA00022741"/>
    </source>
</evidence>
<gene>
    <name evidence="8" type="ORF">FEV09_14800</name>
</gene>
<evidence type="ECO:0000313" key="9">
    <source>
        <dbReference type="Proteomes" id="UP001152872"/>
    </source>
</evidence>
<dbReference type="GO" id="GO:0003924">
    <property type="term" value="F:GTPase activity"/>
    <property type="evidence" value="ECO:0007669"/>
    <property type="project" value="InterPro"/>
</dbReference>
<dbReference type="Proteomes" id="UP001152872">
    <property type="component" value="Unassembled WGS sequence"/>
</dbReference>
<evidence type="ECO:0000259" key="7">
    <source>
        <dbReference type="Pfam" id="PF00350"/>
    </source>
</evidence>
<comment type="caution">
    <text evidence="8">The sequence shown here is derived from an EMBL/GenBank/DDBJ whole genome shotgun (WGS) entry which is preliminary data.</text>
</comment>
<keyword evidence="6" id="KW-0175">Coiled coil</keyword>
<dbReference type="RefSeq" id="WP_009627963.1">
    <property type="nucleotide sequence ID" value="NZ_VBTY01000127.1"/>
</dbReference>
<accession>A0A9X4MB50</accession>
<dbReference type="AlphaFoldDB" id="A0A9X4MB50"/>
<evidence type="ECO:0000313" key="8">
    <source>
        <dbReference type="EMBL" id="MDG3495817.1"/>
    </source>
</evidence>
<evidence type="ECO:0000256" key="3">
    <source>
        <dbReference type="ARBA" id="ARBA00022801"/>
    </source>
</evidence>
<keyword evidence="9" id="KW-1185">Reference proteome</keyword>
<dbReference type="Pfam" id="PF00350">
    <property type="entry name" value="Dynamin_N"/>
    <property type="match status" value="1"/>
</dbReference>
<evidence type="ECO:0000256" key="5">
    <source>
        <dbReference type="ARBA" id="ARBA00023136"/>
    </source>
</evidence>
<dbReference type="EMBL" id="VBTY01000127">
    <property type="protein sequence ID" value="MDG3495817.1"/>
    <property type="molecule type" value="Genomic_DNA"/>
</dbReference>
<evidence type="ECO:0000256" key="6">
    <source>
        <dbReference type="SAM" id="Coils"/>
    </source>
</evidence>
<reference evidence="8" key="1">
    <citation type="submission" date="2019-05" db="EMBL/GenBank/DDBJ databases">
        <title>Whole genome sequencing of Pseudanabaena catenata USMAC16.</title>
        <authorList>
            <person name="Khan Z."/>
            <person name="Omar W.M."/>
            <person name="Convey P."/>
            <person name="Merican F."/>
            <person name="Najimudin N."/>
        </authorList>
    </citation>
    <scope>NUCLEOTIDE SEQUENCE</scope>
    <source>
        <strain evidence="8">USMAC16</strain>
    </source>
</reference>
<dbReference type="PANTHER" id="PTHR10465:SF0">
    <property type="entry name" value="SARCALUMENIN"/>
    <property type="match status" value="1"/>
</dbReference>
<sequence>MSLAKFRAAYADVYGFTVEVRKYLTEAKKRLGDEGKNLDNINAQIKKIQGRLKNQNYQVAVIAPMKAGKSTFLNAVIGADILAHESDSCTVCETHVRHIDSDKTPRLIESQGSKRQPIIFEGDDAEIKQHFLSRTREIRASGNSDNSFRFEIEHPIEAVGSMDLLKNFTLIDTPGPDEWKSGDFDSTSLKETAIRVLHDCNVILFILDYTRWQNETTQRFFDELKENREEFLKQCEGKVYFILNKIDMRRRTDPEIHLLLENVKKKISSFGFVDPIVYPVSSRKALLSKLIRDEKATEDDILSFEDEFLPIYRNRETRTYPTPQEIAPQALEDSKVPEIEEVVIRTVIQKSGWDLLNDSLQGIEKAINAIDDTLKFRQAGWQTKYSDLKVKVKEYEKKAEIAQKKVNSVKLSVDQQKTFLVSGFQKGISGFAEGAKAAIERELNRIAKERSVDSNAIEVIENIEVQPFVIPDEIKAFGQTAISALPVPSPMKIMLNAAVSLLDMITGSPASRVTRSPARQNDPYKIKFSDHAEAKCFADQINTFFVCNISDWWIQVEEELINQGTFIQEVLSSKIQADIQAISNELSSYLGETLDIKLKPSPITKISSFEVKGIYTEIQEKLVTLKRYDYETVSSWSFCLPDDVIKSETIEIEIDLREILAVIEQRIDNMVAGSGNLLEKTISGRIKDDFGNSEKQIDEYIARFREEFALLLEQREKVGVDSTQIVKAINEQIAELETYSNKLISVKDSLHSWKLD</sequence>
<name>A0A9X4MB50_9CYAN</name>
<feature type="domain" description="Dynamin N-terminal" evidence="7">
    <location>
        <begin position="59"/>
        <end position="245"/>
    </location>
</feature>
<proteinExistence type="predicted"/>
<keyword evidence="2" id="KW-0547">Nucleotide-binding</keyword>
<keyword evidence="3" id="KW-0378">Hydrolase</keyword>
<organism evidence="8 9">
    <name type="scientific">Pseudanabaena catenata USMAC16</name>
    <dbReference type="NCBI Taxonomy" id="1855837"/>
    <lineage>
        <taxon>Bacteria</taxon>
        <taxon>Bacillati</taxon>
        <taxon>Cyanobacteriota</taxon>
        <taxon>Cyanophyceae</taxon>
        <taxon>Pseudanabaenales</taxon>
        <taxon>Pseudanabaenaceae</taxon>
        <taxon>Pseudanabaena</taxon>
    </lineage>
</organism>
<dbReference type="InterPro" id="IPR027094">
    <property type="entry name" value="Mitofusin_fam"/>
</dbReference>
<feature type="coiled-coil region" evidence="6">
    <location>
        <begin position="385"/>
        <end position="412"/>
    </location>
</feature>
<evidence type="ECO:0000256" key="4">
    <source>
        <dbReference type="ARBA" id="ARBA00023134"/>
    </source>
</evidence>
<dbReference type="SUPFAM" id="SSF52540">
    <property type="entry name" value="P-loop containing nucleoside triphosphate hydrolases"/>
    <property type="match status" value="1"/>
</dbReference>
<dbReference type="Gene3D" id="3.40.50.300">
    <property type="entry name" value="P-loop containing nucleotide triphosphate hydrolases"/>
    <property type="match status" value="1"/>
</dbReference>
<keyword evidence="5" id="KW-0472">Membrane</keyword>
<dbReference type="GO" id="GO:0016020">
    <property type="term" value="C:membrane"/>
    <property type="evidence" value="ECO:0007669"/>
    <property type="project" value="UniProtKB-SubCell"/>
</dbReference>
<comment type="subcellular location">
    <subcellularLocation>
        <location evidence="1">Membrane</location>
    </subcellularLocation>
</comment>
<dbReference type="GO" id="GO:0005525">
    <property type="term" value="F:GTP binding"/>
    <property type="evidence" value="ECO:0007669"/>
    <property type="project" value="UniProtKB-KW"/>
</dbReference>
<protein>
    <submittedName>
        <fullName evidence="8">Dynamin family protein</fullName>
    </submittedName>
</protein>
<dbReference type="PANTHER" id="PTHR10465">
    <property type="entry name" value="TRANSMEMBRANE GTPASE FZO1"/>
    <property type="match status" value="1"/>
</dbReference>
<evidence type="ECO:0000256" key="1">
    <source>
        <dbReference type="ARBA" id="ARBA00004370"/>
    </source>
</evidence>
<dbReference type="InterPro" id="IPR027417">
    <property type="entry name" value="P-loop_NTPase"/>
</dbReference>
<dbReference type="InterPro" id="IPR045063">
    <property type="entry name" value="Dynamin_N"/>
</dbReference>
<keyword evidence="4" id="KW-0342">GTP-binding</keyword>
<dbReference type="GO" id="GO:0008053">
    <property type="term" value="P:mitochondrial fusion"/>
    <property type="evidence" value="ECO:0007669"/>
    <property type="project" value="TreeGrafter"/>
</dbReference>